<dbReference type="EMBL" id="QGKY02000089">
    <property type="protein sequence ID" value="KAF2615014.1"/>
    <property type="molecule type" value="Genomic_DNA"/>
</dbReference>
<comment type="caution">
    <text evidence="2">The sequence shown here is derived from an EMBL/GenBank/DDBJ whole genome shotgun (WGS) entry which is preliminary data.</text>
</comment>
<sequence length="60" mass="6530">MNTTEEHKKQSNKYSTMVEQQPRFTPPDVSSTLIVVPCPGMAELAAAASCAASAFLLMIW</sequence>
<name>A0A8S9M4K7_BRACR</name>
<protein>
    <submittedName>
        <fullName evidence="2">Uncharacterized protein</fullName>
    </submittedName>
</protein>
<reference evidence="2" key="1">
    <citation type="submission" date="2019-12" db="EMBL/GenBank/DDBJ databases">
        <title>Genome sequencing and annotation of Brassica cretica.</title>
        <authorList>
            <person name="Studholme D.J."/>
            <person name="Sarris P.F."/>
        </authorList>
    </citation>
    <scope>NUCLEOTIDE SEQUENCE</scope>
    <source>
        <strain evidence="2">PFS-102/07</strain>
        <tissue evidence="2">Leaf</tissue>
    </source>
</reference>
<gene>
    <name evidence="2" type="ORF">F2Q70_00012392</name>
</gene>
<dbReference type="AlphaFoldDB" id="A0A8S9M4K7"/>
<accession>A0A8S9M4K7</accession>
<evidence type="ECO:0000313" key="2">
    <source>
        <dbReference type="EMBL" id="KAF2615014.1"/>
    </source>
</evidence>
<proteinExistence type="predicted"/>
<evidence type="ECO:0000256" key="1">
    <source>
        <dbReference type="SAM" id="MobiDB-lite"/>
    </source>
</evidence>
<organism evidence="2">
    <name type="scientific">Brassica cretica</name>
    <name type="common">Mustard</name>
    <dbReference type="NCBI Taxonomy" id="69181"/>
    <lineage>
        <taxon>Eukaryota</taxon>
        <taxon>Viridiplantae</taxon>
        <taxon>Streptophyta</taxon>
        <taxon>Embryophyta</taxon>
        <taxon>Tracheophyta</taxon>
        <taxon>Spermatophyta</taxon>
        <taxon>Magnoliopsida</taxon>
        <taxon>eudicotyledons</taxon>
        <taxon>Gunneridae</taxon>
        <taxon>Pentapetalae</taxon>
        <taxon>rosids</taxon>
        <taxon>malvids</taxon>
        <taxon>Brassicales</taxon>
        <taxon>Brassicaceae</taxon>
        <taxon>Brassiceae</taxon>
        <taxon>Brassica</taxon>
    </lineage>
</organism>
<feature type="compositionally biased region" description="Polar residues" evidence="1">
    <location>
        <begin position="12"/>
        <end position="24"/>
    </location>
</feature>
<feature type="region of interest" description="Disordered" evidence="1">
    <location>
        <begin position="1"/>
        <end position="24"/>
    </location>
</feature>